<dbReference type="InterPro" id="IPR036390">
    <property type="entry name" value="WH_DNA-bd_sf"/>
</dbReference>
<sequence>MMDKNNQITEREQQILEWIRQNPMISQNDLAKLAGISRSGIAAHISNLTKKGYLRGKGYIVAPEKHVTVIGGVNMDIYGIAEATFTTKTSNPGHVYHAIGGLGRNISLNLRKLGVFNYFISVYGDDLGGEQFKVDANNNDMDITYSKQLINQKTSSYIYLNQATGERFVGLDDMGINDYLTPEFLQPRLDVIHNSTCVVIDSNLPEETIQWICNNFNGPIFAKAVSLVKTKRLISSLSKLNTLVINGVEAPVLTGITPNDKETSISCAMTLNNLGVENVFLYVDEVGMLYQSKSERVFYPVNSVGVKNTNGDGAAATSGLVRAFLNNASFKDSARFANAAAHITSETVQAVNDDMNYLLLKRVVKKYFN</sequence>
<keyword evidence="1" id="KW-0808">Transferase</keyword>
<dbReference type="SUPFAM" id="SSF46785">
    <property type="entry name" value="Winged helix' DNA-binding domain"/>
    <property type="match status" value="1"/>
</dbReference>
<dbReference type="Gene3D" id="1.10.10.10">
    <property type="entry name" value="Winged helix-like DNA-binding domain superfamily/Winged helix DNA-binding domain"/>
    <property type="match status" value="1"/>
</dbReference>
<comment type="caution">
    <text evidence="5">The sequence shown here is derived from an EMBL/GenBank/DDBJ whole genome shotgun (WGS) entry which is preliminary data.</text>
</comment>
<dbReference type="PROSITE" id="PS00583">
    <property type="entry name" value="PFKB_KINASES_1"/>
    <property type="match status" value="1"/>
</dbReference>
<dbReference type="GO" id="GO:0016301">
    <property type="term" value="F:kinase activity"/>
    <property type="evidence" value="ECO:0007669"/>
    <property type="project" value="UniProtKB-KW"/>
</dbReference>
<dbReference type="EMBL" id="AZEB01000041">
    <property type="protein sequence ID" value="KRL20034.1"/>
    <property type="molecule type" value="Genomic_DNA"/>
</dbReference>
<dbReference type="Proteomes" id="UP000051439">
    <property type="component" value="Unassembled WGS sequence"/>
</dbReference>
<accession>A0A0R1NR10</accession>
<reference evidence="5 6" key="1">
    <citation type="journal article" date="2015" name="Genome Announc.">
        <title>Expanding the biotechnology potential of lactobacilli through comparative genomics of 213 strains and associated genera.</title>
        <authorList>
            <person name="Sun Z."/>
            <person name="Harris H.M."/>
            <person name="McCann A."/>
            <person name="Guo C."/>
            <person name="Argimon S."/>
            <person name="Zhang W."/>
            <person name="Yang X."/>
            <person name="Jeffery I.B."/>
            <person name="Cooney J.C."/>
            <person name="Kagawa T.F."/>
            <person name="Liu W."/>
            <person name="Song Y."/>
            <person name="Salvetti E."/>
            <person name="Wrobel A."/>
            <person name="Rasinkangas P."/>
            <person name="Parkhill J."/>
            <person name="Rea M.C."/>
            <person name="O'Sullivan O."/>
            <person name="Ritari J."/>
            <person name="Douillard F.P."/>
            <person name="Paul Ross R."/>
            <person name="Yang R."/>
            <person name="Briner A.E."/>
            <person name="Felis G.E."/>
            <person name="de Vos W.M."/>
            <person name="Barrangou R."/>
            <person name="Klaenhammer T.R."/>
            <person name="Caufield P.W."/>
            <person name="Cui Y."/>
            <person name="Zhang H."/>
            <person name="O'Toole P.W."/>
        </authorList>
    </citation>
    <scope>NUCLEOTIDE SEQUENCE [LARGE SCALE GENOMIC DNA]</scope>
    <source>
        <strain evidence="5 6">DSM 19906</strain>
    </source>
</reference>
<evidence type="ECO:0000256" key="2">
    <source>
        <dbReference type="ARBA" id="ARBA00022723"/>
    </source>
</evidence>
<dbReference type="Pfam" id="PF00294">
    <property type="entry name" value="PfkB"/>
    <property type="match status" value="1"/>
</dbReference>
<dbReference type="PANTHER" id="PTHR42909:SF1">
    <property type="entry name" value="CARBOHYDRATE KINASE PFKB DOMAIN-CONTAINING PROTEIN"/>
    <property type="match status" value="1"/>
</dbReference>
<proteinExistence type="predicted"/>
<dbReference type="PANTHER" id="PTHR42909">
    <property type="entry name" value="ZGC:136858"/>
    <property type="match status" value="1"/>
</dbReference>
<dbReference type="SUPFAM" id="SSF53613">
    <property type="entry name" value="Ribokinase-like"/>
    <property type="match status" value="1"/>
</dbReference>
<dbReference type="GO" id="GO:0016798">
    <property type="term" value="F:hydrolase activity, acting on glycosyl bonds"/>
    <property type="evidence" value="ECO:0007669"/>
    <property type="project" value="TreeGrafter"/>
</dbReference>
<dbReference type="InterPro" id="IPR011611">
    <property type="entry name" value="PfkB_dom"/>
</dbReference>
<feature type="domain" description="Carbohydrate kinase PfkB" evidence="4">
    <location>
        <begin position="65"/>
        <end position="350"/>
    </location>
</feature>
<dbReference type="InterPro" id="IPR036388">
    <property type="entry name" value="WH-like_DNA-bd_sf"/>
</dbReference>
<dbReference type="PATRIC" id="fig|1423766.4.peg.2132"/>
<gene>
    <name evidence="5" type="ORF">FC98_GL002055</name>
</gene>
<keyword evidence="2" id="KW-0479">Metal-binding</keyword>
<dbReference type="GO" id="GO:0004730">
    <property type="term" value="F:pseudouridylate synthase activity"/>
    <property type="evidence" value="ECO:0007669"/>
    <property type="project" value="TreeGrafter"/>
</dbReference>
<keyword evidence="6" id="KW-1185">Reference proteome</keyword>
<dbReference type="GO" id="GO:0005737">
    <property type="term" value="C:cytoplasm"/>
    <property type="evidence" value="ECO:0007669"/>
    <property type="project" value="TreeGrafter"/>
</dbReference>
<protein>
    <submittedName>
        <fullName evidence="5">HTH domain protein</fullName>
    </submittedName>
</protein>
<dbReference type="InterPro" id="IPR029056">
    <property type="entry name" value="Ribokinase-like"/>
</dbReference>
<dbReference type="InterPro" id="IPR002173">
    <property type="entry name" value="Carboh/pur_kinase_PfkB_CS"/>
</dbReference>
<dbReference type="AlphaFoldDB" id="A0A0R1NR10"/>
<evidence type="ECO:0000259" key="4">
    <source>
        <dbReference type="Pfam" id="PF00294"/>
    </source>
</evidence>
<evidence type="ECO:0000256" key="1">
    <source>
        <dbReference type="ARBA" id="ARBA00022679"/>
    </source>
</evidence>
<dbReference type="GO" id="GO:0046872">
    <property type="term" value="F:metal ion binding"/>
    <property type="evidence" value="ECO:0007669"/>
    <property type="project" value="UniProtKB-KW"/>
</dbReference>
<dbReference type="Pfam" id="PF13412">
    <property type="entry name" value="HTH_24"/>
    <property type="match status" value="1"/>
</dbReference>
<evidence type="ECO:0000256" key="3">
    <source>
        <dbReference type="ARBA" id="ARBA00022777"/>
    </source>
</evidence>
<organism evidence="5 6">
    <name type="scientific">Lentilactobacillus kisonensis DSM 19906 = JCM 15041</name>
    <dbReference type="NCBI Taxonomy" id="1423766"/>
    <lineage>
        <taxon>Bacteria</taxon>
        <taxon>Bacillati</taxon>
        <taxon>Bacillota</taxon>
        <taxon>Bacilli</taxon>
        <taxon>Lactobacillales</taxon>
        <taxon>Lactobacillaceae</taxon>
        <taxon>Lentilactobacillus</taxon>
    </lineage>
</organism>
<dbReference type="Gene3D" id="3.40.1190.20">
    <property type="match status" value="1"/>
</dbReference>
<name>A0A0R1NR10_9LACO</name>
<evidence type="ECO:0000313" key="5">
    <source>
        <dbReference type="EMBL" id="KRL20034.1"/>
    </source>
</evidence>
<evidence type="ECO:0000313" key="6">
    <source>
        <dbReference type="Proteomes" id="UP000051439"/>
    </source>
</evidence>
<keyword evidence="3" id="KW-0418">Kinase</keyword>